<reference evidence="4 5" key="1">
    <citation type="journal article" date="2023" name="Microb. Genom.">
        <title>Mesoterricola silvestris gen. nov., sp. nov., Mesoterricola sediminis sp. nov., Geothrix oryzae sp. nov., Geothrix edaphica sp. nov., Geothrix rubra sp. nov., and Geothrix limicola sp. nov., six novel members of Acidobacteriota isolated from soils.</title>
        <authorList>
            <person name="Weisberg A.J."/>
            <person name="Pearce E."/>
            <person name="Kramer C.G."/>
            <person name="Chang J.H."/>
            <person name="Clarke C.R."/>
        </authorList>
    </citation>
    <scope>NUCLEOTIDE SEQUENCE [LARGE SCALE GENOMIC DNA]</scope>
    <source>
        <strain evidence="4 5">NRRL_B-2795</strain>
    </source>
</reference>
<accession>A0ABU4L447</accession>
<sequence>MSDTRWRVFHTRRGLPRPQSGDLLLDTLWDLDEWLDDHDILDRQPYLISPKGRYDIQLNHIFDSMLKAAPVNTSQAMAYDLVLWLTFLWVSRGRRDWREATSGDRAAYKQWRTADPRGPHVALTTWDREVADINTFYNWAVYHGYTRANPIVQRESRIRDPHRRGAGTTTPAEASRQGSLNDVEWMTAAMYRLWRDIGLRGLTASGLPNPSFRGRFASRNATYSDLMIRTGLRLCEQTALSLFDIPTLLPGADNARAWLPEAIAKGGSARWVYYPASALQALWDYAEMERLDAIDYARDKGLYEQVRDPLIVTDRRDPAVFVGGNRITVDKLDSHERQRLFIVTPDGLEPAALWLNESGLPSGTSCWQEVFRAGNRRCRRAGVDLSSHPHKLRHSFAVITLEQLWRGHLHDLAESNPGHRQTYQMVFGDPLNWVRIRLGHQSITTTLKYLHTLQELEMQTRMALVPDTWEPVAAAAAQPASEITADSEGAA</sequence>
<dbReference type="Gene3D" id="1.10.150.130">
    <property type="match status" value="1"/>
</dbReference>
<dbReference type="PANTHER" id="PTHR30349:SF64">
    <property type="entry name" value="PROPHAGE INTEGRASE INTD-RELATED"/>
    <property type="match status" value="1"/>
</dbReference>
<evidence type="ECO:0000256" key="1">
    <source>
        <dbReference type="ARBA" id="ARBA00023125"/>
    </source>
</evidence>
<keyword evidence="2" id="KW-0233">DNA recombination</keyword>
<dbReference type="RefSeq" id="WP_179203002.1">
    <property type="nucleotide sequence ID" value="NZ_JAGJBZ010000002.1"/>
</dbReference>
<dbReference type="SUPFAM" id="SSF56349">
    <property type="entry name" value="DNA breaking-rejoining enzymes"/>
    <property type="match status" value="1"/>
</dbReference>
<comment type="caution">
    <text evidence="4">The sequence shown here is derived from an EMBL/GenBank/DDBJ whole genome shotgun (WGS) entry which is preliminary data.</text>
</comment>
<dbReference type="InterPro" id="IPR010998">
    <property type="entry name" value="Integrase_recombinase_N"/>
</dbReference>
<dbReference type="InterPro" id="IPR011010">
    <property type="entry name" value="DNA_brk_join_enz"/>
</dbReference>
<dbReference type="InterPro" id="IPR050090">
    <property type="entry name" value="Tyrosine_recombinase_XerCD"/>
</dbReference>
<dbReference type="CDD" id="cd00397">
    <property type="entry name" value="DNA_BRE_C"/>
    <property type="match status" value="1"/>
</dbReference>
<name>A0ABU4L447_9ACTN</name>
<dbReference type="EMBL" id="JARAVY010000006">
    <property type="protein sequence ID" value="MDX2910534.1"/>
    <property type="molecule type" value="Genomic_DNA"/>
</dbReference>
<gene>
    <name evidence="4" type="ORF">PV517_17735</name>
</gene>
<dbReference type="Gene3D" id="1.10.443.10">
    <property type="entry name" value="Intergrase catalytic core"/>
    <property type="match status" value="1"/>
</dbReference>
<evidence type="ECO:0000256" key="2">
    <source>
        <dbReference type="ARBA" id="ARBA00023172"/>
    </source>
</evidence>
<organism evidence="4 5">
    <name type="scientific">Streptomyces griseiscabiei</name>
    <dbReference type="NCBI Taxonomy" id="2993540"/>
    <lineage>
        <taxon>Bacteria</taxon>
        <taxon>Bacillati</taxon>
        <taxon>Actinomycetota</taxon>
        <taxon>Actinomycetes</taxon>
        <taxon>Kitasatosporales</taxon>
        <taxon>Streptomycetaceae</taxon>
        <taxon>Streptomyces</taxon>
    </lineage>
</organism>
<feature type="region of interest" description="Disordered" evidence="3">
    <location>
        <begin position="153"/>
        <end position="177"/>
    </location>
</feature>
<dbReference type="PANTHER" id="PTHR30349">
    <property type="entry name" value="PHAGE INTEGRASE-RELATED"/>
    <property type="match status" value="1"/>
</dbReference>
<dbReference type="Proteomes" id="UP001271723">
    <property type="component" value="Unassembled WGS sequence"/>
</dbReference>
<evidence type="ECO:0000313" key="4">
    <source>
        <dbReference type="EMBL" id="MDX2910534.1"/>
    </source>
</evidence>
<protein>
    <submittedName>
        <fullName evidence="4">Site-specific integrase</fullName>
    </submittedName>
</protein>
<evidence type="ECO:0000256" key="3">
    <source>
        <dbReference type="SAM" id="MobiDB-lite"/>
    </source>
</evidence>
<feature type="compositionally biased region" description="Polar residues" evidence="3">
    <location>
        <begin position="167"/>
        <end position="177"/>
    </location>
</feature>
<keyword evidence="5" id="KW-1185">Reference proteome</keyword>
<evidence type="ECO:0000313" key="5">
    <source>
        <dbReference type="Proteomes" id="UP001271723"/>
    </source>
</evidence>
<dbReference type="InterPro" id="IPR013762">
    <property type="entry name" value="Integrase-like_cat_sf"/>
</dbReference>
<proteinExistence type="predicted"/>
<keyword evidence="1" id="KW-0238">DNA-binding</keyword>